<keyword evidence="1" id="KW-0238">DNA-binding</keyword>
<dbReference type="SUPFAM" id="SSF141694">
    <property type="entry name" value="AF2212/PG0164-like"/>
    <property type="match status" value="1"/>
</dbReference>
<name>A0ABT9U9F8_PAEHA</name>
<proteinExistence type="predicted"/>
<dbReference type="InterPro" id="IPR015018">
    <property type="entry name" value="DUF1905"/>
</dbReference>
<sequence length="153" mass="17207">MKSYDVQTELLKHEGMDATFIEFPYDVQKEFKTKGQVKVKVVFRNGTEYRGSLVKMGMDCHCLGIPKAVRQQLGLAAGDVVHAVIYPDIEPRAVDVPDDLTVALRISQLEDAFRNKLSYSKQREAVQSIENAKKPETRARRVQAVLESLLAGK</sequence>
<comment type="caution">
    <text evidence="1">The sequence shown here is derived from an EMBL/GenBank/DDBJ whole genome shotgun (WGS) entry which is preliminary data.</text>
</comment>
<dbReference type="InterPro" id="IPR037079">
    <property type="entry name" value="AF2212/PG0164-like_sf"/>
</dbReference>
<evidence type="ECO:0000313" key="2">
    <source>
        <dbReference type="Proteomes" id="UP001229346"/>
    </source>
</evidence>
<protein>
    <submittedName>
        <fullName evidence="1">Bifunctional DNA-binding transcriptional regulator/antitoxin component of YhaV-PrlF toxin-antitoxin module</fullName>
    </submittedName>
</protein>
<evidence type="ECO:0000313" key="1">
    <source>
        <dbReference type="EMBL" id="MDQ0116266.1"/>
    </source>
</evidence>
<keyword evidence="2" id="KW-1185">Reference proteome</keyword>
<dbReference type="Pfam" id="PF08922">
    <property type="entry name" value="DUF1905"/>
    <property type="match status" value="1"/>
</dbReference>
<dbReference type="Gene3D" id="2.40.30.100">
    <property type="entry name" value="AF2212/PG0164-like"/>
    <property type="match status" value="1"/>
</dbReference>
<dbReference type="Pfam" id="PF13376">
    <property type="entry name" value="OmdA"/>
    <property type="match status" value="1"/>
</dbReference>
<dbReference type="EMBL" id="JAUSSU010000017">
    <property type="protein sequence ID" value="MDQ0116266.1"/>
    <property type="molecule type" value="Genomic_DNA"/>
</dbReference>
<gene>
    <name evidence="1" type="ORF">J2T15_005742</name>
</gene>
<organism evidence="1 2">
    <name type="scientific">Paenibacillus harenae</name>
    <dbReference type="NCBI Taxonomy" id="306543"/>
    <lineage>
        <taxon>Bacteria</taxon>
        <taxon>Bacillati</taxon>
        <taxon>Bacillota</taxon>
        <taxon>Bacilli</taxon>
        <taxon>Bacillales</taxon>
        <taxon>Paenibacillaceae</taxon>
        <taxon>Paenibacillus</taxon>
    </lineage>
</organism>
<accession>A0ABT9U9F8</accession>
<dbReference type="Proteomes" id="UP001229346">
    <property type="component" value="Unassembled WGS sequence"/>
</dbReference>
<reference evidence="1 2" key="1">
    <citation type="submission" date="2023-07" db="EMBL/GenBank/DDBJ databases">
        <title>Sorghum-associated microbial communities from plants grown in Nebraska, USA.</title>
        <authorList>
            <person name="Schachtman D."/>
        </authorList>
    </citation>
    <scope>NUCLEOTIDE SEQUENCE [LARGE SCALE GENOMIC DNA]</scope>
    <source>
        <strain evidence="1 2">CC482</strain>
    </source>
</reference>
<dbReference type="GO" id="GO:0003677">
    <property type="term" value="F:DNA binding"/>
    <property type="evidence" value="ECO:0007669"/>
    <property type="project" value="UniProtKB-KW"/>
</dbReference>
<dbReference type="RefSeq" id="WP_307208316.1">
    <property type="nucleotide sequence ID" value="NZ_JAUSSU010000017.1"/>
</dbReference>